<reference evidence="1 2" key="1">
    <citation type="submission" date="2020-08" db="EMBL/GenBank/DDBJ databases">
        <authorList>
            <person name="Liu C."/>
            <person name="Sun Q."/>
        </authorList>
    </citation>
    <scope>NUCLEOTIDE SEQUENCE [LARGE SCALE GENOMIC DNA]</scope>
    <source>
        <strain evidence="1 2">NSJ-57</strain>
    </source>
</reference>
<dbReference type="AlphaFoldDB" id="A0A7G9GXJ3"/>
<proteinExistence type="predicted"/>
<dbReference type="KEGG" id="fho:H9Q81_01405"/>
<dbReference type="EMBL" id="CP060637">
    <property type="protein sequence ID" value="QNM15525.1"/>
    <property type="molecule type" value="Genomic_DNA"/>
</dbReference>
<dbReference type="Proteomes" id="UP000515913">
    <property type="component" value="Chromosome"/>
</dbReference>
<gene>
    <name evidence="1" type="ORF">H9Q81_01405</name>
</gene>
<dbReference type="RefSeq" id="WP_187422991.1">
    <property type="nucleotide sequence ID" value="NZ_CP060637.1"/>
</dbReference>
<accession>A0A7G9GXJ3</accession>
<dbReference type="NCBIfam" id="TIGR01634">
    <property type="entry name" value="tail_P2_I"/>
    <property type="match status" value="1"/>
</dbReference>
<dbReference type="InterPro" id="IPR006521">
    <property type="entry name" value="Tail_protein_I"/>
</dbReference>
<evidence type="ECO:0000313" key="1">
    <source>
        <dbReference type="EMBL" id="QNM15525.1"/>
    </source>
</evidence>
<organism evidence="1 2">
    <name type="scientific">Fusobacterium hominis</name>
    <dbReference type="NCBI Taxonomy" id="2764326"/>
    <lineage>
        <taxon>Bacteria</taxon>
        <taxon>Fusobacteriati</taxon>
        <taxon>Fusobacteriota</taxon>
        <taxon>Fusobacteriia</taxon>
        <taxon>Fusobacteriales</taxon>
        <taxon>Fusobacteriaceae</taxon>
        <taxon>Fusobacterium</taxon>
    </lineage>
</organism>
<protein>
    <submittedName>
        <fullName evidence="1">Phage tail protein I</fullName>
    </submittedName>
</protein>
<sequence length="203" mass="23829">MNLAPSIIKNSIMLKVAERLIEGHIIDNIQFLVWLDRIDKMTEAELDYVARELHVDLYDITLPLETKKKLCKVSFSVHAKKGTVKAVTETLDVFYENSRLIECYMDQQLQPGTFKIELFGQSKDNLGDLIKRMETVKKKSQHFNGIVFKNRLDMNLYFINSTLHSNRYDLREQTLTFDFKKINLINHFGGNENGRIQWKRNNE</sequence>
<name>A0A7G9GXJ3_9FUSO</name>
<dbReference type="Pfam" id="PF09684">
    <property type="entry name" value="Tail_P2_I"/>
    <property type="match status" value="1"/>
</dbReference>
<evidence type="ECO:0000313" key="2">
    <source>
        <dbReference type="Proteomes" id="UP000515913"/>
    </source>
</evidence>
<keyword evidence="2" id="KW-1185">Reference proteome</keyword>